<evidence type="ECO:0000259" key="2">
    <source>
        <dbReference type="Pfam" id="PF13453"/>
    </source>
</evidence>
<feature type="domain" description="Transcription factor zinc-finger" evidence="2">
    <location>
        <begin position="4"/>
        <end position="43"/>
    </location>
</feature>
<evidence type="ECO:0000313" key="3">
    <source>
        <dbReference type="EMBL" id="GIE49732.1"/>
    </source>
</evidence>
<dbReference type="InterPro" id="IPR027392">
    <property type="entry name" value="TF_Znf"/>
</dbReference>
<gene>
    <name evidence="3" type="ORF">Ani05nite_32660</name>
</gene>
<name>A0A919MMC8_9ACTN</name>
<keyword evidence="4" id="KW-1185">Reference proteome</keyword>
<reference evidence="3" key="1">
    <citation type="submission" date="2021-01" db="EMBL/GenBank/DDBJ databases">
        <title>Whole genome shotgun sequence of Actinoplanes nipponensis NBRC 14063.</title>
        <authorList>
            <person name="Komaki H."/>
            <person name="Tamura T."/>
        </authorList>
    </citation>
    <scope>NUCLEOTIDE SEQUENCE</scope>
    <source>
        <strain evidence="3">NBRC 14063</strain>
    </source>
</reference>
<accession>A0A919MMC8</accession>
<evidence type="ECO:0000313" key="4">
    <source>
        <dbReference type="Proteomes" id="UP000647172"/>
    </source>
</evidence>
<dbReference type="RefSeq" id="WP_203769214.1">
    <property type="nucleotide sequence ID" value="NZ_BAAAYJ010000104.1"/>
</dbReference>
<protein>
    <recommendedName>
        <fullName evidence="2">Transcription factor zinc-finger domain-containing protein</fullName>
    </recommendedName>
</protein>
<feature type="compositionally biased region" description="Pro residues" evidence="1">
    <location>
        <begin position="60"/>
        <end position="92"/>
    </location>
</feature>
<dbReference type="Pfam" id="PF13453">
    <property type="entry name" value="Zn_ribbon_TFIIB"/>
    <property type="match status" value="1"/>
</dbReference>
<feature type="compositionally biased region" description="Basic residues" evidence="1">
    <location>
        <begin position="116"/>
        <end position="133"/>
    </location>
</feature>
<organism evidence="3 4">
    <name type="scientific">Actinoplanes nipponensis</name>
    <dbReference type="NCBI Taxonomy" id="135950"/>
    <lineage>
        <taxon>Bacteria</taxon>
        <taxon>Bacillati</taxon>
        <taxon>Actinomycetota</taxon>
        <taxon>Actinomycetes</taxon>
        <taxon>Micromonosporales</taxon>
        <taxon>Micromonosporaceae</taxon>
        <taxon>Actinoplanes</taxon>
    </lineage>
</organism>
<comment type="caution">
    <text evidence="3">The sequence shown here is derived from an EMBL/GenBank/DDBJ whole genome shotgun (WGS) entry which is preliminary data.</text>
</comment>
<evidence type="ECO:0000256" key="1">
    <source>
        <dbReference type="SAM" id="MobiDB-lite"/>
    </source>
</evidence>
<feature type="region of interest" description="Disordered" evidence="1">
    <location>
        <begin position="49"/>
        <end position="140"/>
    </location>
</feature>
<proteinExistence type="predicted"/>
<dbReference type="Proteomes" id="UP000647172">
    <property type="component" value="Unassembled WGS sequence"/>
</dbReference>
<sequence length="140" mass="15326">MQMTCPKCRGEMRVYERSGVTIDQCTECRGIFLDRGELEKLFDAEANWNSRQASSAPRPAQAPPMAPQPGGYAPPPPPPPHGGGYAAPPPAYGQPAYPAAAPYGAHQPQYGGGYHGHYRQGHHGHYRGRKHKSFLNELFD</sequence>
<dbReference type="EMBL" id="BOMQ01000038">
    <property type="protein sequence ID" value="GIE49732.1"/>
    <property type="molecule type" value="Genomic_DNA"/>
</dbReference>
<feature type="compositionally biased region" description="Low complexity" evidence="1">
    <location>
        <begin position="93"/>
        <end position="109"/>
    </location>
</feature>
<dbReference type="AlphaFoldDB" id="A0A919MMC8"/>